<dbReference type="SUPFAM" id="SSF50346">
    <property type="entry name" value="PRC-barrel domain"/>
    <property type="match status" value="1"/>
</dbReference>
<organism evidence="4 5">
    <name type="scientific">Stenomitos frigidus ULC18</name>
    <dbReference type="NCBI Taxonomy" id="2107698"/>
    <lineage>
        <taxon>Bacteria</taxon>
        <taxon>Bacillati</taxon>
        <taxon>Cyanobacteriota</taxon>
        <taxon>Cyanophyceae</taxon>
        <taxon>Leptolyngbyales</taxon>
        <taxon>Leptolyngbyaceae</taxon>
        <taxon>Stenomitos</taxon>
    </lineage>
</organism>
<protein>
    <recommendedName>
        <fullName evidence="3">PRC-barrel domain-containing protein</fullName>
    </recommendedName>
</protein>
<dbReference type="PANTHER" id="PTHR36740:SF1">
    <property type="entry name" value="PRC-BARREL DOMAIN-CONTAINING PROTEIN"/>
    <property type="match status" value="1"/>
</dbReference>
<keyword evidence="1" id="KW-0175">Coiled coil</keyword>
<name>A0A2T1E9K4_9CYAN</name>
<reference evidence="4 5" key="2">
    <citation type="submission" date="2018-03" db="EMBL/GenBank/DDBJ databases">
        <title>The ancient ancestry and fast evolution of plastids.</title>
        <authorList>
            <person name="Moore K.R."/>
            <person name="Magnabosco C."/>
            <person name="Momper L."/>
            <person name="Gold D.A."/>
            <person name="Bosak T."/>
            <person name="Fournier G.P."/>
        </authorList>
    </citation>
    <scope>NUCLEOTIDE SEQUENCE [LARGE SCALE GENOMIC DNA]</scope>
    <source>
        <strain evidence="4 5">ULC18</strain>
    </source>
</reference>
<keyword evidence="5" id="KW-1185">Reference proteome</keyword>
<evidence type="ECO:0000256" key="2">
    <source>
        <dbReference type="SAM" id="MobiDB-lite"/>
    </source>
</evidence>
<accession>A0A2T1E9K4</accession>
<feature type="compositionally biased region" description="Low complexity" evidence="2">
    <location>
        <begin position="374"/>
        <end position="384"/>
    </location>
</feature>
<dbReference type="Pfam" id="PF05239">
    <property type="entry name" value="PRC"/>
    <property type="match status" value="1"/>
</dbReference>
<feature type="compositionally biased region" description="Acidic residues" evidence="2">
    <location>
        <begin position="409"/>
        <end position="428"/>
    </location>
</feature>
<dbReference type="InterPro" id="IPR027275">
    <property type="entry name" value="PRC-brl_dom"/>
</dbReference>
<feature type="region of interest" description="Disordered" evidence="2">
    <location>
        <begin position="360"/>
        <end position="469"/>
    </location>
</feature>
<feature type="domain" description="PRC-barrel" evidence="3">
    <location>
        <begin position="149"/>
        <end position="217"/>
    </location>
</feature>
<comment type="caution">
    <text evidence="4">The sequence shown here is derived from an EMBL/GenBank/DDBJ whole genome shotgun (WGS) entry which is preliminary data.</text>
</comment>
<dbReference type="InterPro" id="IPR011033">
    <property type="entry name" value="PRC_barrel-like_sf"/>
</dbReference>
<evidence type="ECO:0000313" key="4">
    <source>
        <dbReference type="EMBL" id="PSB29398.1"/>
    </source>
</evidence>
<feature type="compositionally biased region" description="Polar residues" evidence="2">
    <location>
        <begin position="385"/>
        <end position="404"/>
    </location>
</feature>
<proteinExistence type="predicted"/>
<feature type="coiled-coil region" evidence="1">
    <location>
        <begin position="245"/>
        <end position="320"/>
    </location>
</feature>
<dbReference type="Proteomes" id="UP000239576">
    <property type="component" value="Unassembled WGS sequence"/>
</dbReference>
<evidence type="ECO:0000313" key="5">
    <source>
        <dbReference type="Proteomes" id="UP000239576"/>
    </source>
</evidence>
<dbReference type="Gene3D" id="2.30.30.240">
    <property type="entry name" value="PRC-barrel domain"/>
    <property type="match status" value="1"/>
</dbReference>
<reference evidence="5" key="1">
    <citation type="submission" date="2018-02" db="EMBL/GenBank/DDBJ databases">
        <authorList>
            <person name="Moore K."/>
            <person name="Momper L."/>
        </authorList>
    </citation>
    <scope>NUCLEOTIDE SEQUENCE [LARGE SCALE GENOMIC DNA]</scope>
    <source>
        <strain evidence="5">ULC18</strain>
    </source>
</reference>
<dbReference type="EMBL" id="PVWK01000062">
    <property type="protein sequence ID" value="PSB29398.1"/>
    <property type="molecule type" value="Genomic_DNA"/>
</dbReference>
<sequence>MIEAQYGLDEYWLGECGTLGPLKVEGRRFGKQLGFKQHKIKRQTPNSGCTNFATRSVQHTMTTLPDVIRQSDLLNQLVLDRATMEELGRVEVVWMYPVTHRVLGFVCKTGAFGAQKAAFKLSQISTLGSNGILTHNQPEATDATKVRQLESLLNCEVWSDTGNKIGKIIDYCFNLKTGAITHYLLASSGWAGIAGDLYQLPPAQVLSIGRKRVLVTDASAQTLAVYQSGIKQTLAKATSVLKEDYGQATEELRSLSKQAQAATEQAKGRLQSLRGQLKERARSLSQQAQETIQSINDQLQEEAQTLAEQARENSQVLAERMRERTQTFGEQFGDGIQILSEQVEDGIQTLTVQAKEILEPTADAPEQTIAPEQTTSASSTATHSVTQESATQASDQPSVAATHTNVDDSKDDDAFWDDDEPWIDDEPWSEAPINATASPAIEPLQKKHPNHLQKLDPEASDIDDDEPWI</sequence>
<evidence type="ECO:0000259" key="3">
    <source>
        <dbReference type="Pfam" id="PF05239"/>
    </source>
</evidence>
<dbReference type="Gene3D" id="1.20.120.20">
    <property type="entry name" value="Apolipoprotein"/>
    <property type="match status" value="1"/>
</dbReference>
<feature type="compositionally biased region" description="Acidic residues" evidence="2">
    <location>
        <begin position="458"/>
        <end position="469"/>
    </location>
</feature>
<gene>
    <name evidence="4" type="ORF">C7B82_11230</name>
</gene>
<dbReference type="AlphaFoldDB" id="A0A2T1E9K4"/>
<evidence type="ECO:0000256" key="1">
    <source>
        <dbReference type="SAM" id="Coils"/>
    </source>
</evidence>
<dbReference type="SUPFAM" id="SSF58113">
    <property type="entry name" value="Apolipoprotein A-I"/>
    <property type="match status" value="1"/>
</dbReference>
<dbReference type="PANTHER" id="PTHR36740">
    <property type="entry name" value="PRC DOMAIN-CONTAINING PROTEIN"/>
    <property type="match status" value="1"/>
</dbReference>